<evidence type="ECO:0000256" key="5">
    <source>
        <dbReference type="SAM" id="MobiDB-lite"/>
    </source>
</evidence>
<dbReference type="PROSITE" id="PS51318">
    <property type="entry name" value="TAT"/>
    <property type="match status" value="1"/>
</dbReference>
<feature type="domain" description="4Fe-4S ferredoxin-type" evidence="6">
    <location>
        <begin position="93"/>
        <end position="126"/>
    </location>
</feature>
<name>A0A1C3RJ57_9PROT</name>
<dbReference type="Pfam" id="PF12838">
    <property type="entry name" value="Fer4_7"/>
    <property type="match status" value="2"/>
</dbReference>
<dbReference type="Proteomes" id="UP000231658">
    <property type="component" value="Unassembled WGS sequence"/>
</dbReference>
<accession>A0A1C3RJ57</accession>
<keyword evidence="4" id="KW-0249">Electron transport</keyword>
<dbReference type="InterPro" id="IPR004494">
    <property type="entry name" value="MauM_NapG"/>
</dbReference>
<proteinExistence type="predicted"/>
<dbReference type="EMBL" id="FLYE01000044">
    <property type="protein sequence ID" value="SCA57288.1"/>
    <property type="molecule type" value="Genomic_DNA"/>
</dbReference>
<dbReference type="AlphaFoldDB" id="A0A1C3RJ57"/>
<dbReference type="InterPro" id="IPR006311">
    <property type="entry name" value="TAT_signal"/>
</dbReference>
<keyword evidence="2" id="KW-0411">Iron-sulfur</keyword>
<feature type="region of interest" description="Disordered" evidence="5">
    <location>
        <begin position="250"/>
        <end position="272"/>
    </location>
</feature>
<dbReference type="NCBIfam" id="NF007012">
    <property type="entry name" value="PRK09476.1"/>
    <property type="match status" value="1"/>
</dbReference>
<evidence type="ECO:0000256" key="1">
    <source>
        <dbReference type="ARBA" id="ARBA00022448"/>
    </source>
</evidence>
<organism evidence="7 8">
    <name type="scientific">Candidatus Terasakiella magnetica</name>
    <dbReference type="NCBI Taxonomy" id="1867952"/>
    <lineage>
        <taxon>Bacteria</taxon>
        <taxon>Pseudomonadati</taxon>
        <taxon>Pseudomonadota</taxon>
        <taxon>Alphaproteobacteria</taxon>
        <taxon>Rhodospirillales</taxon>
        <taxon>Terasakiellaceae</taxon>
        <taxon>Terasakiella</taxon>
    </lineage>
</organism>
<dbReference type="InterPro" id="IPR017896">
    <property type="entry name" value="4Fe4S_Fe-S-bd"/>
</dbReference>
<dbReference type="GO" id="GO:0051539">
    <property type="term" value="F:4 iron, 4 sulfur cluster binding"/>
    <property type="evidence" value="ECO:0007669"/>
    <property type="project" value="UniProtKB-KW"/>
</dbReference>
<dbReference type="CDD" id="cd16373">
    <property type="entry name" value="DMSOR_beta_like"/>
    <property type="match status" value="1"/>
</dbReference>
<gene>
    <name evidence="7" type="primary">napG</name>
    <name evidence="7" type="ORF">MTBPR1_50044</name>
</gene>
<feature type="domain" description="4Fe-4S ferredoxin-type" evidence="6">
    <location>
        <begin position="56"/>
        <end position="86"/>
    </location>
</feature>
<dbReference type="OrthoDB" id="9808559at2"/>
<evidence type="ECO:0000256" key="4">
    <source>
        <dbReference type="ARBA" id="ARBA00022982"/>
    </source>
</evidence>
<keyword evidence="1" id="KW-0813">Transport</keyword>
<evidence type="ECO:0000259" key="6">
    <source>
        <dbReference type="PROSITE" id="PS51379"/>
    </source>
</evidence>
<evidence type="ECO:0000256" key="2">
    <source>
        <dbReference type="ARBA" id="ARBA00022485"/>
    </source>
</evidence>
<reference evidence="7 8" key="1">
    <citation type="submission" date="2016-07" db="EMBL/GenBank/DDBJ databases">
        <authorList>
            <person name="Lefevre C.T."/>
        </authorList>
    </citation>
    <scope>NUCLEOTIDE SEQUENCE [LARGE SCALE GENOMIC DNA]</scope>
    <source>
        <strain evidence="7">PR1</strain>
    </source>
</reference>
<keyword evidence="2" id="KW-0004">4Fe-4S</keyword>
<evidence type="ECO:0000313" key="8">
    <source>
        <dbReference type="Proteomes" id="UP000231658"/>
    </source>
</evidence>
<dbReference type="NCBIfam" id="TIGR00397">
    <property type="entry name" value="mauM_napG"/>
    <property type="match status" value="1"/>
</dbReference>
<keyword evidence="2" id="KW-0479">Metal-binding</keyword>
<keyword evidence="2" id="KW-0408">Iron</keyword>
<keyword evidence="8" id="KW-1185">Reference proteome</keyword>
<dbReference type="SUPFAM" id="SSF54862">
    <property type="entry name" value="4Fe-4S ferredoxins"/>
    <property type="match status" value="1"/>
</dbReference>
<keyword evidence="3" id="KW-0677">Repeat</keyword>
<evidence type="ECO:0000256" key="3">
    <source>
        <dbReference type="ARBA" id="ARBA00022737"/>
    </source>
</evidence>
<dbReference type="Gene3D" id="3.30.70.20">
    <property type="match status" value="2"/>
</dbReference>
<evidence type="ECO:0000313" key="7">
    <source>
        <dbReference type="EMBL" id="SCA57288.1"/>
    </source>
</evidence>
<protein>
    <submittedName>
        <fullName evidence="7">Ferredoxin-type protein napG homolog</fullName>
    </submittedName>
</protein>
<dbReference type="RefSeq" id="WP_069189338.1">
    <property type="nucleotide sequence ID" value="NZ_FLYE01000044.1"/>
</dbReference>
<dbReference type="STRING" id="1867952.MTBPR1_50044"/>
<dbReference type="PROSITE" id="PS51379">
    <property type="entry name" value="4FE4S_FER_2"/>
    <property type="match status" value="3"/>
</dbReference>
<feature type="domain" description="4Fe-4S ferredoxin-type" evidence="6">
    <location>
        <begin position="182"/>
        <end position="213"/>
    </location>
</feature>
<sequence length="272" mass="29448">MTYKTHKNKKKVTRRDFLGDAAKGACGVGLFSLALGTAVREAEGKLPADAIRPPGAIAEGNFLSACVRCGLCVRDCPYDTLDLADQGTDNVTGTPFFTARDIPCEMCEDIPCVEACPTGALDKSLTNIDDAKMGVAVLVGHETCLNYQGLRCDVCHRVCPLINEAITLERSANERTGKHAIFIPTVHSDKCTGCGKCEKACVLEETAIRVLPERIALGQLGEHYRWGWVEKRKKGESLIEGQGIIDLPDRGYNPASPFPEKTTNGGYKGFKP</sequence>